<evidence type="ECO:0000256" key="1">
    <source>
        <dbReference type="SAM" id="MobiDB-lite"/>
    </source>
</evidence>
<keyword evidence="4" id="KW-1185">Reference proteome</keyword>
<evidence type="ECO:0000313" key="3">
    <source>
        <dbReference type="EMBL" id="QPC44632.1"/>
    </source>
</evidence>
<dbReference type="KEGG" id="kmn:HW532_19160"/>
<protein>
    <submittedName>
        <fullName evidence="3">DUF4815 domain-containing protein</fullName>
    </submittedName>
</protein>
<gene>
    <name evidence="3" type="ORF">HW532_19160</name>
</gene>
<evidence type="ECO:0000313" key="4">
    <source>
        <dbReference type="Proteomes" id="UP000593594"/>
    </source>
</evidence>
<dbReference type="InterPro" id="IPR032096">
    <property type="entry name" value="DUF4815"/>
</dbReference>
<feature type="compositionally biased region" description="Low complexity" evidence="1">
    <location>
        <begin position="700"/>
        <end position="717"/>
    </location>
</feature>
<feature type="domain" description="DUF4815" evidence="2">
    <location>
        <begin position="12"/>
        <end position="579"/>
    </location>
</feature>
<dbReference type="AlphaFoldDB" id="A0A7S8C790"/>
<accession>A0A7S8C790</accession>
<evidence type="ECO:0000259" key="2">
    <source>
        <dbReference type="Pfam" id="PF16075"/>
    </source>
</evidence>
<dbReference type="EMBL" id="CP058214">
    <property type="protein sequence ID" value="QPC44632.1"/>
    <property type="molecule type" value="Genomic_DNA"/>
</dbReference>
<dbReference type="RefSeq" id="WP_213162003.1">
    <property type="nucleotide sequence ID" value="NZ_CP058214.1"/>
</dbReference>
<dbReference type="Pfam" id="PF16075">
    <property type="entry name" value="DUF4815"/>
    <property type="match status" value="1"/>
</dbReference>
<proteinExistence type="predicted"/>
<name>A0A7S8C790_9HYPH</name>
<dbReference type="Proteomes" id="UP000593594">
    <property type="component" value="Chromosome"/>
</dbReference>
<reference evidence="3 4" key="1">
    <citation type="submission" date="2020-06" db="EMBL/GenBank/DDBJ databases">
        <title>Genome sequence of 2 isolates from Red Sea Mangroves.</title>
        <authorList>
            <person name="Sefrji F."/>
            <person name="Michoud G."/>
            <person name="Merlino G."/>
            <person name="Daffonchio D."/>
        </authorList>
    </citation>
    <scope>NUCLEOTIDE SEQUENCE [LARGE SCALE GENOMIC DNA]</scope>
    <source>
        <strain evidence="3 4">R1DC25</strain>
    </source>
</reference>
<organism evidence="3 4">
    <name type="scientific">Kaustia mangrovi</name>
    <dbReference type="NCBI Taxonomy" id="2593653"/>
    <lineage>
        <taxon>Bacteria</taxon>
        <taxon>Pseudomonadati</taxon>
        <taxon>Pseudomonadota</taxon>
        <taxon>Alphaproteobacteria</taxon>
        <taxon>Hyphomicrobiales</taxon>
        <taxon>Parvibaculaceae</taxon>
        <taxon>Kaustia</taxon>
    </lineage>
</organism>
<feature type="region of interest" description="Disordered" evidence="1">
    <location>
        <begin position="700"/>
        <end position="729"/>
    </location>
</feature>
<sequence length="1062" mass="112792">MAHEHRSGLSDAYDRFAERPDHARLVFRENRLGQAAELNELQSIAEARGTRIGNLIGRDGDRVEGAEIVVDAQAGTATLTAGRIYLRGDVRAVSEAVLAGVPMAGDVRIGVRYRVSVVTEVEDPDLVGLAPGTDAEGEPGAAREVESIVWGFEGDGSAGELYAVYLLRDGVAIDQTPPPNLSGVNAAIAQYDRDANGNYIVEGCRVTALGKSGADQIFAISEGVANIMGFKRTRHVALRHAEPEAFDAGVVDAEPHTFADGGSGTVTVPLSHTPVASILNAIVTKEVTESVVHGAVSGASDELGNTSVTEIVSVTQGATTYVEGADYVLNADRVDWSAGGGEPAPGSSYDVTYRYLDAVVPDAFDDDTVTLSGGVTGTTVLVSYEWKLPRVDLLCLDQDGNAVYLKGVSARSRPAAPVAPVTLLPLAEISNGWRGKPAVANTGVRAVHYDVLWRYLNRLVDALDLIALERLRRDIDSREPVAKKGVFVDPFTSDRYRDAGEAQSAAVFSGSMQLAVDPTFYAPPLSAPVTLDWSEEVVIAQELATACQKINPYANFTPLPAGLALDPAADFWVEHETEWTSPVSRQFGSGSRTRTTTRDELVDEREELLEFLREIDVGFQISGFGPGEELDSLTFDGIDVTPAGPLAADAQGEIAGSFAIPANVTAGQKLVRAEGAGGAFAEAAFVGQGVVEIDVMRRVTTTRRSQPSRSTRRSMSGETGGGGAGADPIAQTFILPEPRHVAGVDLKFCLIGDTANGVLLQLVTVENGIPTTDIVAEAFVHMGTVVLDQWTAIRFPLPVFLPADREYAFVVKTDDADHSIAIGRVGDFDAEAQEWVSAQPYSVGVMLSSSNARTWTPHQAEDVTFRLVAAAFAPATKVVDLGQHDLVDASDILARATVELPTADARMQFEIERADGLVTRLEPGQVWELDEYVTEAVTLRAVLTGTATISPVLYPGVLLVAGKIRNEGSYVSRAFAMGTSIRLAAYLKALLPAGSGLTVEADAGNGNWQALPSGGSTLLEDGWTERDYEVDPYTAPEGRLRLTLTGGPAARPALADLRAVSI</sequence>